<keyword evidence="1" id="KW-0479">Metal-binding</keyword>
<evidence type="ECO:0000313" key="7">
    <source>
        <dbReference type="Proteomes" id="UP001058184"/>
    </source>
</evidence>
<keyword evidence="7" id="KW-1185">Reference proteome</keyword>
<dbReference type="PANTHER" id="PTHR11709:SF2">
    <property type="entry name" value="MULTICOPPER OXIDASE LPR1"/>
    <property type="match status" value="1"/>
</dbReference>
<dbReference type="Pfam" id="PF07732">
    <property type="entry name" value="Cu-oxidase_3"/>
    <property type="match status" value="1"/>
</dbReference>
<dbReference type="InterPro" id="IPR001117">
    <property type="entry name" value="Cu-oxidase_2nd"/>
</dbReference>
<proteinExistence type="predicted"/>
<keyword evidence="2" id="KW-0560">Oxidoreductase</keyword>
<evidence type="ECO:0000256" key="1">
    <source>
        <dbReference type="ARBA" id="ARBA00022723"/>
    </source>
</evidence>
<organism evidence="6 7">
    <name type="scientific">Leisingera caerulea</name>
    <name type="common">Phaeobacter caeruleus</name>
    <dbReference type="NCBI Taxonomy" id="506591"/>
    <lineage>
        <taxon>Bacteria</taxon>
        <taxon>Pseudomonadati</taxon>
        <taxon>Pseudomonadota</taxon>
        <taxon>Alphaproteobacteria</taxon>
        <taxon>Rhodobacterales</taxon>
        <taxon>Roseobacteraceae</taxon>
        <taxon>Leisingera</taxon>
    </lineage>
</organism>
<dbReference type="Pfam" id="PF07731">
    <property type="entry name" value="Cu-oxidase_2"/>
    <property type="match status" value="1"/>
</dbReference>
<dbReference type="PROSITE" id="PS00079">
    <property type="entry name" value="MULTICOPPER_OXIDASE1"/>
    <property type="match status" value="1"/>
</dbReference>
<dbReference type="InterPro" id="IPR008972">
    <property type="entry name" value="Cupredoxin"/>
</dbReference>
<gene>
    <name evidence="6" type="ORF">K3722_15015</name>
</gene>
<dbReference type="CDD" id="cd13861">
    <property type="entry name" value="CuRO_1_CumA_like"/>
    <property type="match status" value="1"/>
</dbReference>
<dbReference type="InterPro" id="IPR011707">
    <property type="entry name" value="Cu-oxidase-like_N"/>
</dbReference>
<dbReference type="InterPro" id="IPR011706">
    <property type="entry name" value="Cu-oxidase_C"/>
</dbReference>
<dbReference type="RefSeq" id="WP_375544164.1">
    <property type="nucleotide sequence ID" value="NZ_CP081078.1"/>
</dbReference>
<evidence type="ECO:0000259" key="3">
    <source>
        <dbReference type="Pfam" id="PF00394"/>
    </source>
</evidence>
<dbReference type="Pfam" id="PF00394">
    <property type="entry name" value="Cu-oxidase"/>
    <property type="match status" value="1"/>
</dbReference>
<dbReference type="Gene3D" id="2.60.40.420">
    <property type="entry name" value="Cupredoxins - blue copper proteins"/>
    <property type="match status" value="3"/>
</dbReference>
<dbReference type="PROSITE" id="PS00080">
    <property type="entry name" value="MULTICOPPER_OXIDASE2"/>
    <property type="match status" value="1"/>
</dbReference>
<evidence type="ECO:0000313" key="6">
    <source>
        <dbReference type="EMBL" id="UWQ60535.1"/>
    </source>
</evidence>
<reference evidence="6" key="1">
    <citation type="submission" date="2021-08" db="EMBL/GenBank/DDBJ databases">
        <authorList>
            <person name="Nwanade C."/>
            <person name="Wang M."/>
            <person name="Masoudi A."/>
            <person name="Yu Z."/>
            <person name="Liu J."/>
        </authorList>
    </citation>
    <scope>NUCLEOTIDE SEQUENCE</scope>
    <source>
        <strain evidence="6">S141</strain>
    </source>
</reference>
<dbReference type="InterPro" id="IPR006311">
    <property type="entry name" value="TAT_signal"/>
</dbReference>
<dbReference type="InterPro" id="IPR045087">
    <property type="entry name" value="Cu-oxidase_fam"/>
</dbReference>
<dbReference type="InterPro" id="IPR002355">
    <property type="entry name" value="Cu_oxidase_Cu_BS"/>
</dbReference>
<evidence type="ECO:0000259" key="5">
    <source>
        <dbReference type="Pfam" id="PF07732"/>
    </source>
</evidence>
<accession>A0ABY5X2R2</accession>
<name>A0ABY5X2R2_LEICA</name>
<protein>
    <submittedName>
        <fullName evidence="6">Multicopper oxidase family protein</fullName>
    </submittedName>
</protein>
<dbReference type="EMBL" id="CP081078">
    <property type="protein sequence ID" value="UWQ60535.1"/>
    <property type="molecule type" value="Genomic_DNA"/>
</dbReference>
<evidence type="ECO:0000256" key="2">
    <source>
        <dbReference type="ARBA" id="ARBA00023002"/>
    </source>
</evidence>
<dbReference type="PROSITE" id="PS51318">
    <property type="entry name" value="TAT"/>
    <property type="match status" value="1"/>
</dbReference>
<evidence type="ECO:0000259" key="4">
    <source>
        <dbReference type="Pfam" id="PF07731"/>
    </source>
</evidence>
<feature type="domain" description="Plastocyanin-like" evidence="4">
    <location>
        <begin position="357"/>
        <end position="463"/>
    </location>
</feature>
<dbReference type="Proteomes" id="UP001058184">
    <property type="component" value="Chromosome"/>
</dbReference>
<dbReference type="PANTHER" id="PTHR11709">
    <property type="entry name" value="MULTI-COPPER OXIDASE"/>
    <property type="match status" value="1"/>
</dbReference>
<sequence>MFSRRRFLTAAGAAGVLAQLPVRGSALEPDLMELHATVNPVQLLPPDYPKTEIWGYAGGTPGPEIRVPQGGRVQRRFVNGLPQASTVHWHGIRAANSMDGVAGLTQAPVPPGGSFDYDFTVRDAGTYWYHAHNRSVEQVARGLHGPLIVDEKAPPDIDRDVTLVLDDWLLEPDGGQLNPDFETRRDRSHAGRLGNFISTNGQSAWARTVKRHERLRLRLINASNARIFLLALVNFEGWVMALDGMPLPAPKTVSGDLLLCPGQRADLLVDVTAGDGEEAFLARIEDNQGYAQAAFPVRGVSSSARRGSPAPLPPNPAMQVTGLNAARELRLDMAGGAMGSLRSAVLNGQNTGFQRMVEANQFWAFNGTVGMTQTPLATVARGETVRVTVSNDTAFPHAMHLHGMHFRTVNADGSMGHLRDTLLSFAGESHEIAFVADNPGDWAFHCHMLSHAASGMMTWIRVQA</sequence>
<dbReference type="SUPFAM" id="SSF49503">
    <property type="entry name" value="Cupredoxins"/>
    <property type="match status" value="3"/>
</dbReference>
<feature type="domain" description="Plastocyanin-like" evidence="3">
    <location>
        <begin position="160"/>
        <end position="275"/>
    </location>
</feature>
<dbReference type="InterPro" id="IPR033138">
    <property type="entry name" value="Cu_oxidase_CS"/>
</dbReference>
<feature type="domain" description="Plastocyanin-like" evidence="5">
    <location>
        <begin position="39"/>
        <end position="152"/>
    </location>
</feature>